<organism evidence="4 5">
    <name type="scientific">Allonocardiopsis opalescens</name>
    <dbReference type="NCBI Taxonomy" id="1144618"/>
    <lineage>
        <taxon>Bacteria</taxon>
        <taxon>Bacillati</taxon>
        <taxon>Actinomycetota</taxon>
        <taxon>Actinomycetes</taxon>
        <taxon>Streptosporangiales</taxon>
        <taxon>Allonocardiopsis</taxon>
    </lineage>
</organism>
<feature type="region of interest" description="Disordered" evidence="2">
    <location>
        <begin position="210"/>
        <end position="230"/>
    </location>
</feature>
<dbReference type="Proteomes" id="UP000237846">
    <property type="component" value="Unassembled WGS sequence"/>
</dbReference>
<dbReference type="PANTHER" id="PTHR43428:SF1">
    <property type="entry name" value="ARSENATE REDUCTASE"/>
    <property type="match status" value="1"/>
</dbReference>
<dbReference type="Gene3D" id="3.40.50.2300">
    <property type="match status" value="1"/>
</dbReference>
<dbReference type="AlphaFoldDB" id="A0A2T0Q587"/>
<evidence type="ECO:0000313" key="5">
    <source>
        <dbReference type="Proteomes" id="UP000237846"/>
    </source>
</evidence>
<evidence type="ECO:0000256" key="1">
    <source>
        <dbReference type="ARBA" id="ARBA00022849"/>
    </source>
</evidence>
<dbReference type="InterPro" id="IPR036196">
    <property type="entry name" value="Ptyr_pPase_sf"/>
</dbReference>
<name>A0A2T0Q587_9ACTN</name>
<protein>
    <submittedName>
        <fullName evidence="4">Protein-tyrosine-phosphatase</fullName>
    </submittedName>
</protein>
<dbReference type="Pfam" id="PF01451">
    <property type="entry name" value="LMWPc"/>
    <property type="match status" value="1"/>
</dbReference>
<dbReference type="GO" id="GO:0046685">
    <property type="term" value="P:response to arsenic-containing substance"/>
    <property type="evidence" value="ECO:0007669"/>
    <property type="project" value="UniProtKB-KW"/>
</dbReference>
<accession>A0A2T0Q587</accession>
<dbReference type="OrthoDB" id="9799372at2"/>
<dbReference type="SMART" id="SM00226">
    <property type="entry name" value="LMWPc"/>
    <property type="match status" value="1"/>
</dbReference>
<dbReference type="CDD" id="cd16345">
    <property type="entry name" value="LMWP_ArsC"/>
    <property type="match status" value="1"/>
</dbReference>
<dbReference type="Gene3D" id="1.10.8.1060">
    <property type="entry name" value="Corynebacterium glutamicum thioredoxin-dependent arsenate reductase, N-terminal domain"/>
    <property type="match status" value="1"/>
</dbReference>
<dbReference type="Pfam" id="PF21234">
    <property type="entry name" value="Phosphatase-like_N"/>
    <property type="match status" value="1"/>
</dbReference>
<sequence length="230" mass="24680">MTAGPLPGLLRPQVVLDRIGDRLADRFRGVFSAATVRRFIDRGYAELAEHASVSTHLTAVTERYVTEQLTAVAQHRGFIAKAAPEVLFVCAHNAGRSQMAAALLRRRLGDRVGIRSAGSRPAAGIKPAVHQAMREIGLDLDDQYPKPLTDDVVRAADIVITLGCGDACPVHPGKLYVDWDVPDPHDRPLAEVRAIRDELSSRVDDLVIDPAASVPGPAGAAPHGALRPHP</sequence>
<dbReference type="InterPro" id="IPR023485">
    <property type="entry name" value="Ptyr_pPase"/>
</dbReference>
<dbReference type="RefSeq" id="WP_106246583.1">
    <property type="nucleotide sequence ID" value="NZ_PVZC01000004.1"/>
</dbReference>
<evidence type="ECO:0000259" key="3">
    <source>
        <dbReference type="SMART" id="SM00226"/>
    </source>
</evidence>
<dbReference type="SUPFAM" id="SSF52788">
    <property type="entry name" value="Phosphotyrosine protein phosphatases I"/>
    <property type="match status" value="1"/>
</dbReference>
<gene>
    <name evidence="4" type="ORF">CLV72_104522</name>
</gene>
<reference evidence="4 5" key="1">
    <citation type="submission" date="2018-03" db="EMBL/GenBank/DDBJ databases">
        <title>Genomic Encyclopedia of Archaeal and Bacterial Type Strains, Phase II (KMG-II): from individual species to whole genera.</title>
        <authorList>
            <person name="Goeker M."/>
        </authorList>
    </citation>
    <scope>NUCLEOTIDE SEQUENCE [LARGE SCALE GENOMIC DNA]</scope>
    <source>
        <strain evidence="4 5">DSM 45601</strain>
    </source>
</reference>
<comment type="caution">
    <text evidence="4">The sequence shown here is derived from an EMBL/GenBank/DDBJ whole genome shotgun (WGS) entry which is preliminary data.</text>
</comment>
<proteinExistence type="predicted"/>
<keyword evidence="5" id="KW-1185">Reference proteome</keyword>
<evidence type="ECO:0000313" key="4">
    <source>
        <dbReference type="EMBL" id="PRX98942.1"/>
    </source>
</evidence>
<evidence type="ECO:0000256" key="2">
    <source>
        <dbReference type="SAM" id="MobiDB-lite"/>
    </source>
</evidence>
<dbReference type="NCBIfam" id="NF046112">
    <property type="entry name" value="MSMEG_6209_Nter"/>
    <property type="match status" value="1"/>
</dbReference>
<dbReference type="InterPro" id="IPR048716">
    <property type="entry name" value="Phosphatase-like_N"/>
</dbReference>
<dbReference type="PANTHER" id="PTHR43428">
    <property type="entry name" value="ARSENATE REDUCTASE"/>
    <property type="match status" value="1"/>
</dbReference>
<dbReference type="EMBL" id="PVZC01000004">
    <property type="protein sequence ID" value="PRX98942.1"/>
    <property type="molecule type" value="Genomic_DNA"/>
</dbReference>
<feature type="domain" description="Phosphotyrosine protein phosphatase I" evidence="3">
    <location>
        <begin position="84"/>
        <end position="209"/>
    </location>
</feature>
<keyword evidence="1" id="KW-0059">Arsenical resistance</keyword>